<evidence type="ECO:0000313" key="1">
    <source>
        <dbReference type="EMBL" id="MEF2154684.1"/>
    </source>
</evidence>
<gene>
    <name evidence="1" type="ORF">V3390_00280</name>
</gene>
<comment type="caution">
    <text evidence="1">The sequence shown here is derived from an EMBL/GenBank/DDBJ whole genome shotgun (WGS) entry which is preliminary data.</text>
</comment>
<protein>
    <submittedName>
        <fullName evidence="1">Uncharacterized protein</fullName>
    </submittedName>
</protein>
<sequence>MSIDLVRLPLRCALRPIVRLFRWVMADTQQEIDARNYHFLMKRLQETERMERDSADPS</sequence>
<dbReference type="RefSeq" id="WP_331702863.1">
    <property type="nucleotide sequence ID" value="NZ_JAZHBO010000001.1"/>
</dbReference>
<keyword evidence="2" id="KW-1185">Reference proteome</keyword>
<evidence type="ECO:0000313" key="2">
    <source>
        <dbReference type="Proteomes" id="UP001356170"/>
    </source>
</evidence>
<dbReference type="Proteomes" id="UP001356170">
    <property type="component" value="Unassembled WGS sequence"/>
</dbReference>
<proteinExistence type="predicted"/>
<dbReference type="EMBL" id="JAZHBO010000001">
    <property type="protein sequence ID" value="MEF2154684.1"/>
    <property type="molecule type" value="Genomic_DNA"/>
</dbReference>
<accession>A0ABU7UYK2</accession>
<organism evidence="1 2">
    <name type="scientific">Aquilutibacter rugosus</name>
    <dbReference type="NCBI Taxonomy" id="3115820"/>
    <lineage>
        <taxon>Bacteria</taxon>
        <taxon>Pseudomonadati</taxon>
        <taxon>Pseudomonadota</taxon>
        <taxon>Gammaproteobacteria</taxon>
        <taxon>Lysobacterales</taxon>
        <taxon>Lysobacteraceae</taxon>
        <taxon>Aquilutibacter</taxon>
    </lineage>
</organism>
<name>A0ABU7UYK2_9GAMM</name>
<reference evidence="1 2" key="1">
    <citation type="submission" date="2024-01" db="EMBL/GenBank/DDBJ databases">
        <title>Novel species of the genus Luteimonas isolated from rivers.</title>
        <authorList>
            <person name="Lu H."/>
        </authorList>
    </citation>
    <scope>NUCLEOTIDE SEQUENCE [LARGE SCALE GENOMIC DNA]</scope>
    <source>
        <strain evidence="1 2">FXH3W</strain>
    </source>
</reference>